<evidence type="ECO:0000256" key="1">
    <source>
        <dbReference type="SAM" id="MobiDB-lite"/>
    </source>
</evidence>
<evidence type="ECO:0008006" key="4">
    <source>
        <dbReference type="Google" id="ProtNLM"/>
    </source>
</evidence>
<protein>
    <recommendedName>
        <fullName evidence="4">DUF1549 domain-containing protein</fullName>
    </recommendedName>
</protein>
<reference evidence="3" key="1">
    <citation type="journal article" date="2019" name="Int. J. Syst. Evol. Microbiol.">
        <title>The Global Catalogue of Microorganisms (GCM) 10K type strain sequencing project: providing services to taxonomists for standard genome sequencing and annotation.</title>
        <authorList>
            <consortium name="The Broad Institute Genomics Platform"/>
            <consortium name="The Broad Institute Genome Sequencing Center for Infectious Disease"/>
            <person name="Wu L."/>
            <person name="Ma J."/>
        </authorList>
    </citation>
    <scope>NUCLEOTIDE SEQUENCE [LARGE SCALE GENOMIC DNA]</scope>
    <source>
        <strain evidence="3">JCM 17759</strain>
    </source>
</reference>
<feature type="compositionally biased region" description="Polar residues" evidence="1">
    <location>
        <begin position="107"/>
        <end position="119"/>
    </location>
</feature>
<accession>A0ABP8N7Q7</accession>
<evidence type="ECO:0000313" key="3">
    <source>
        <dbReference type="Proteomes" id="UP001500840"/>
    </source>
</evidence>
<name>A0ABP8N7Q7_9BACT</name>
<dbReference type="RefSeq" id="WP_345325485.1">
    <property type="nucleotide sequence ID" value="NZ_BAABGA010000054.1"/>
</dbReference>
<dbReference type="EMBL" id="BAABGA010000054">
    <property type="protein sequence ID" value="GAA4461336.1"/>
    <property type="molecule type" value="Genomic_DNA"/>
</dbReference>
<dbReference type="Proteomes" id="UP001500840">
    <property type="component" value="Unassembled WGS sequence"/>
</dbReference>
<sequence>MNRKISPHEEQAIDAMLAELHGRPAPDLSQQILRQLRETPSQGDLCAESLTSSGSLRVEVGATRRRAVAEKPTALVSWRNAPWKIATAIAAALLLMVWMGRDSTSVDTSLTAQDSNRTHSLGGEPGRTPLLHELAHNNTAATTPVTAPDSNVTSKSVERKPLKGIPLAMKSSSEDPLDDIEQLKNEQPKIQAPVIKVPSIAPENRKAVTLVAKEIDTNLHDYWSSLGIQAAQEADVAEIAERISSVLGTEVPEQAIESATAFQSFLAKPEIARGAAQKFMNVVTDGGFQKLDPESQTSLLSELASCFGSEQPFDETLASWISGDGPNSLHWYSANAIDGIHPLARRFATLTMNVDVRCIKCHDSVIESRGTQSEYWAFAGLLERSVNRKNKKVLSVATDRASDDLVFFETLDGRQKVVEPGVPAGWIAGSGDTAAMDLKQWSQRVLGSRELARGVVNSMWRMIHGRPLRGSVVDLSTPPHTESLGSLERRLVDDLIDSRFNLARTLALIVSTSTTRRSVPVALRADQIAMSSQADIDHGNMLVGAFAAAAPQHASLPVSKRVQFANRSVGVSLDAIQKETLLLAQTLDTTVSKTKSNSPGDAVTARADITIEQFPGKAVAPPVQWLTLIDELDEKVNHLAYLVPMQKVPKPVNEVVEKMVAEKNSEPLILHRVWWMIHP</sequence>
<evidence type="ECO:0000313" key="2">
    <source>
        <dbReference type="EMBL" id="GAA4461336.1"/>
    </source>
</evidence>
<keyword evidence="3" id="KW-1185">Reference proteome</keyword>
<proteinExistence type="predicted"/>
<organism evidence="2 3">
    <name type="scientific">Novipirellula rosea</name>
    <dbReference type="NCBI Taxonomy" id="1031540"/>
    <lineage>
        <taxon>Bacteria</taxon>
        <taxon>Pseudomonadati</taxon>
        <taxon>Planctomycetota</taxon>
        <taxon>Planctomycetia</taxon>
        <taxon>Pirellulales</taxon>
        <taxon>Pirellulaceae</taxon>
        <taxon>Novipirellula</taxon>
    </lineage>
</organism>
<comment type="caution">
    <text evidence="2">The sequence shown here is derived from an EMBL/GenBank/DDBJ whole genome shotgun (WGS) entry which is preliminary data.</text>
</comment>
<gene>
    <name evidence="2" type="ORF">GCM10023156_43750</name>
</gene>
<feature type="region of interest" description="Disordered" evidence="1">
    <location>
        <begin position="107"/>
        <end position="126"/>
    </location>
</feature>